<dbReference type="OrthoDB" id="7335149at2"/>
<evidence type="ECO:0000313" key="2">
    <source>
        <dbReference type="Proteomes" id="UP000199412"/>
    </source>
</evidence>
<dbReference type="RefSeq" id="WP_143027067.1">
    <property type="nucleotide sequence ID" value="NZ_FNAP01000001.1"/>
</dbReference>
<dbReference type="Proteomes" id="UP000199412">
    <property type="component" value="Unassembled WGS sequence"/>
</dbReference>
<reference evidence="1 2" key="1">
    <citation type="submission" date="2016-10" db="EMBL/GenBank/DDBJ databases">
        <authorList>
            <person name="de Groot N.N."/>
        </authorList>
    </citation>
    <scope>NUCLEOTIDE SEQUENCE [LARGE SCALE GENOMIC DNA]</scope>
    <source>
        <strain evidence="1 2">ATCC 700224</strain>
    </source>
</reference>
<accession>A0A1G6XPA3</accession>
<organism evidence="1 2">
    <name type="scientific">Rhodospira trueperi</name>
    <dbReference type="NCBI Taxonomy" id="69960"/>
    <lineage>
        <taxon>Bacteria</taxon>
        <taxon>Pseudomonadati</taxon>
        <taxon>Pseudomonadota</taxon>
        <taxon>Alphaproteobacteria</taxon>
        <taxon>Rhodospirillales</taxon>
        <taxon>Rhodospirillaceae</taxon>
        <taxon>Rhodospira</taxon>
    </lineage>
</organism>
<name>A0A1G6XPA3_9PROT</name>
<dbReference type="AlphaFoldDB" id="A0A1G6XPA3"/>
<gene>
    <name evidence="1" type="ORF">SAMN05421720_101564</name>
</gene>
<proteinExistence type="predicted"/>
<protein>
    <submittedName>
        <fullName evidence="1">Uncharacterized protein</fullName>
    </submittedName>
</protein>
<keyword evidence="2" id="KW-1185">Reference proteome</keyword>
<dbReference type="EMBL" id="FNAP01000001">
    <property type="protein sequence ID" value="SDD79593.1"/>
    <property type="molecule type" value="Genomic_DNA"/>
</dbReference>
<sequence length="415" mass="45633">MPKHAKDISDWDKTFTQRWQAALKREFGTGNVAAHRLSQAGINPSTVKAWLSKGGHPTIANLCLVARAARDPTAFIVEVCGDEPWARELGVTLQRRRLEDAEVALSICQAGGGEDPVQVIRALAGTSRQYRFVTDTGTVTQPLVSPEDGVRRMLGMTVIDQPVTEYVIRDLGWIIIEEAADQPLVVHCHAIMVSDHACDSLMSWLDQNVPRLGVVMRVFITGWASFCCANLWQVWAELTRIKQMRAFSLEAGRDDVDGAANANTVRSERRNLQEAPAGGAQFYTIWEQTGGIVDDATIQNIADTSLFDLAGIYGMQDQQFRVGFVGPHQRIPVGVTRKTLIGRNLLEVNASQGLGAMITAHFALAAHERTPLVHRIRLPGSWSYRRVSFPIFDHSGRKIIAVIGFTDARATGNGA</sequence>
<evidence type="ECO:0000313" key="1">
    <source>
        <dbReference type="EMBL" id="SDD79593.1"/>
    </source>
</evidence>